<feature type="domain" description="GXWXG" evidence="1">
    <location>
        <begin position="27"/>
        <end position="85"/>
    </location>
</feature>
<protein>
    <submittedName>
        <fullName evidence="3">GXWXG protein-domain-containing protein</fullName>
    </submittedName>
</protein>
<name>A0AAD7CAP6_9AGAR</name>
<gene>
    <name evidence="3" type="ORF">FB45DRAFT_975575</name>
</gene>
<organism evidence="3 4">
    <name type="scientific">Roridomyces roridus</name>
    <dbReference type="NCBI Taxonomy" id="1738132"/>
    <lineage>
        <taxon>Eukaryota</taxon>
        <taxon>Fungi</taxon>
        <taxon>Dikarya</taxon>
        <taxon>Basidiomycota</taxon>
        <taxon>Agaricomycotina</taxon>
        <taxon>Agaricomycetes</taxon>
        <taxon>Agaricomycetidae</taxon>
        <taxon>Agaricales</taxon>
        <taxon>Marasmiineae</taxon>
        <taxon>Mycenaceae</taxon>
        <taxon>Roridomyces</taxon>
    </lineage>
</organism>
<dbReference type="Gene3D" id="2.40.128.580">
    <property type="entry name" value="GXWXG domain"/>
    <property type="match status" value="1"/>
</dbReference>
<evidence type="ECO:0000259" key="1">
    <source>
        <dbReference type="Pfam" id="PF14231"/>
    </source>
</evidence>
<dbReference type="Proteomes" id="UP001221142">
    <property type="component" value="Unassembled WGS sequence"/>
</dbReference>
<dbReference type="AlphaFoldDB" id="A0AAD7CAP6"/>
<reference evidence="3" key="1">
    <citation type="submission" date="2023-03" db="EMBL/GenBank/DDBJ databases">
        <title>Massive genome expansion in bonnet fungi (Mycena s.s.) driven by repeated elements and novel gene families across ecological guilds.</title>
        <authorList>
            <consortium name="Lawrence Berkeley National Laboratory"/>
            <person name="Harder C.B."/>
            <person name="Miyauchi S."/>
            <person name="Viragh M."/>
            <person name="Kuo A."/>
            <person name="Thoen E."/>
            <person name="Andreopoulos B."/>
            <person name="Lu D."/>
            <person name="Skrede I."/>
            <person name="Drula E."/>
            <person name="Henrissat B."/>
            <person name="Morin E."/>
            <person name="Kohler A."/>
            <person name="Barry K."/>
            <person name="LaButti K."/>
            <person name="Morin E."/>
            <person name="Salamov A."/>
            <person name="Lipzen A."/>
            <person name="Mereny Z."/>
            <person name="Hegedus B."/>
            <person name="Baldrian P."/>
            <person name="Stursova M."/>
            <person name="Weitz H."/>
            <person name="Taylor A."/>
            <person name="Grigoriev I.V."/>
            <person name="Nagy L.G."/>
            <person name="Martin F."/>
            <person name="Kauserud H."/>
        </authorList>
    </citation>
    <scope>NUCLEOTIDE SEQUENCE</scope>
    <source>
        <strain evidence="3">9284</strain>
    </source>
</reference>
<accession>A0AAD7CAP6</accession>
<keyword evidence="4" id="KW-1185">Reference proteome</keyword>
<dbReference type="InterPro" id="IPR025951">
    <property type="entry name" value="GXWXG_dom"/>
</dbReference>
<evidence type="ECO:0000259" key="2">
    <source>
        <dbReference type="Pfam" id="PF14232"/>
    </source>
</evidence>
<comment type="caution">
    <text evidence="3">The sequence shown here is derived from an EMBL/GenBank/DDBJ whole genome shotgun (WGS) entry which is preliminary data.</text>
</comment>
<evidence type="ECO:0000313" key="3">
    <source>
        <dbReference type="EMBL" id="KAJ7643874.1"/>
    </source>
</evidence>
<feature type="domain" description="DUF4334" evidence="2">
    <location>
        <begin position="94"/>
        <end position="149"/>
    </location>
</feature>
<evidence type="ECO:0000313" key="4">
    <source>
        <dbReference type="Proteomes" id="UP001221142"/>
    </source>
</evidence>
<sequence>MSSPGPEQAYLDIISSGGKTTEEAATAIFDQLKPVPPSFLIGEWVGADFDTGHPATQALVALKWAGKLFRSEEDVDPIIVYDEEGKRVWLESYGHARIREVKFRGVVSAAMAYDDKPIIDHFRYVNEDTMASMMDGKGVPEGYHFHLTRYKPAKM</sequence>
<dbReference type="InterPro" id="IPR025568">
    <property type="entry name" value="DUF4334"/>
</dbReference>
<dbReference type="Pfam" id="PF14232">
    <property type="entry name" value="DUF4334"/>
    <property type="match status" value="1"/>
</dbReference>
<dbReference type="Pfam" id="PF14231">
    <property type="entry name" value="GXWXG"/>
    <property type="match status" value="1"/>
</dbReference>
<dbReference type="EMBL" id="JARKIF010000003">
    <property type="protein sequence ID" value="KAJ7643874.1"/>
    <property type="molecule type" value="Genomic_DNA"/>
</dbReference>
<proteinExistence type="predicted"/>